<dbReference type="VEuPathDB" id="PlasmoDB:POWCR01_000107500"/>
<dbReference type="AlphaFoldDB" id="A0A1C3KI09"/>
<organism evidence="2 3">
    <name type="scientific">Plasmodium ovale</name>
    <name type="common">malaria parasite P. ovale</name>
    <dbReference type="NCBI Taxonomy" id="36330"/>
    <lineage>
        <taxon>Eukaryota</taxon>
        <taxon>Sar</taxon>
        <taxon>Alveolata</taxon>
        <taxon>Apicomplexa</taxon>
        <taxon>Aconoidasida</taxon>
        <taxon>Haemosporida</taxon>
        <taxon>Plasmodiidae</taxon>
        <taxon>Plasmodium</taxon>
        <taxon>Plasmodium (Plasmodium)</taxon>
    </lineage>
</organism>
<evidence type="ECO:0000313" key="2">
    <source>
        <dbReference type="EMBL" id="SBT73363.1"/>
    </source>
</evidence>
<dbReference type="EMBL" id="FLRJ01000340">
    <property type="protein sequence ID" value="SBT73363.1"/>
    <property type="molecule type" value="Genomic_DNA"/>
</dbReference>
<name>A0A1C3KI09_PLAOA</name>
<feature type="transmembrane region" description="Helical" evidence="1">
    <location>
        <begin position="368"/>
        <end position="393"/>
    </location>
</feature>
<proteinExistence type="predicted"/>
<dbReference type="OrthoDB" id="386847at2759"/>
<dbReference type="Proteomes" id="UP000243200">
    <property type="component" value="Unassembled WGS sequence"/>
</dbReference>
<evidence type="ECO:0000313" key="3">
    <source>
        <dbReference type="Proteomes" id="UP000243200"/>
    </source>
</evidence>
<evidence type="ECO:0000256" key="1">
    <source>
        <dbReference type="SAM" id="Phobius"/>
    </source>
</evidence>
<keyword evidence="1" id="KW-0812">Transmembrane</keyword>
<dbReference type="InterPro" id="IPR008780">
    <property type="entry name" value="Plasmodium_Vir"/>
</dbReference>
<keyword evidence="1" id="KW-1133">Transmembrane helix</keyword>
<dbReference type="VEuPathDB" id="PlasmoDB:PocGH01_00209500"/>
<sequence length="430" mass="50983">MKEGGNGYAFIFNCNNKLYATQCEHIPLLNKTKKINPKKGDSILEGSPPYKIYRELSKETNSRDYDIYCNRFKHEGEDVRKLCRKIARNLKKLPEIEKVKEESPSNRCVYLNFWTQEELRNTFHDKWEHFFEMLDSARLLDVERNINNELEQEYRFNNSKEINKDVSALLETDDSEYYTLTNYKYCFYYINGSSDECKEMKDLFDYFKSYDHIKANIASMNEHKFEIYDKYLTYINKLYEKHKNNCCYNSTPWNYCVDYYNCQEKYNPNNFINDLMEKKKKLGKEENTERVKFRGENENLETSNSGDNIEFVNFISQKRDNRVLKFIRELKYVDEKPGGGNKSEFIDAQSKPQKGYLYFLDSFSNNSIAVVAIIGTCLVFFVIYKFTPFGCWLRKKVLKKKDIPIDSCEQNVGDSLDHDIKDANVTSTNT</sequence>
<reference evidence="2 3" key="1">
    <citation type="submission" date="2016-06" db="EMBL/GenBank/DDBJ databases">
        <authorList>
            <consortium name="Pathogen Informatics"/>
        </authorList>
    </citation>
    <scope>NUCLEOTIDE SEQUENCE [LARGE SCALE GENOMIC DNA]</scope>
</reference>
<dbReference type="Pfam" id="PF05795">
    <property type="entry name" value="Plasmodium_Vir"/>
    <property type="match status" value="1"/>
</dbReference>
<keyword evidence="1" id="KW-0472">Membrane</keyword>
<accession>A0A1C3KI09</accession>
<gene>
    <name evidence="2" type="primary">PowCR01_000107500</name>
    <name evidence="2" type="ORF">POWCR01_000107500</name>
</gene>
<protein>
    <submittedName>
        <fullName evidence="2">PIR protein</fullName>
    </submittedName>
</protein>